<keyword evidence="2" id="KW-0472">Membrane</keyword>
<dbReference type="OrthoDB" id="6429842at2759"/>
<reference evidence="3" key="1">
    <citation type="submission" date="2020-08" db="EMBL/GenBank/DDBJ databases">
        <title>Multicomponent nature underlies the extraordinary mechanical properties of spider dragline silk.</title>
        <authorList>
            <person name="Kono N."/>
            <person name="Nakamura H."/>
            <person name="Mori M."/>
            <person name="Yoshida Y."/>
            <person name="Ohtoshi R."/>
            <person name="Malay A.D."/>
            <person name="Moran D.A.P."/>
            <person name="Tomita M."/>
            <person name="Numata K."/>
            <person name="Arakawa K."/>
        </authorList>
    </citation>
    <scope>NUCLEOTIDE SEQUENCE</scope>
</reference>
<evidence type="ECO:0000313" key="4">
    <source>
        <dbReference type="Proteomes" id="UP000887013"/>
    </source>
</evidence>
<keyword evidence="2" id="KW-0812">Transmembrane</keyword>
<feature type="transmembrane region" description="Helical" evidence="2">
    <location>
        <begin position="432"/>
        <end position="453"/>
    </location>
</feature>
<feature type="compositionally biased region" description="Polar residues" evidence="1">
    <location>
        <begin position="381"/>
        <end position="407"/>
    </location>
</feature>
<proteinExistence type="predicted"/>
<evidence type="ECO:0000256" key="2">
    <source>
        <dbReference type="SAM" id="Phobius"/>
    </source>
</evidence>
<keyword evidence="2" id="KW-1133">Transmembrane helix</keyword>
<keyword evidence="4" id="KW-1185">Reference proteome</keyword>
<evidence type="ECO:0000256" key="1">
    <source>
        <dbReference type="SAM" id="MobiDB-lite"/>
    </source>
</evidence>
<gene>
    <name evidence="3" type="primary">AVEN_156285_1</name>
    <name evidence="3" type="ORF">NPIL_17091</name>
</gene>
<evidence type="ECO:0000313" key="3">
    <source>
        <dbReference type="EMBL" id="GFT26042.1"/>
    </source>
</evidence>
<name>A0A8X6TKX5_NEPPI</name>
<dbReference type="EMBL" id="BMAW01106771">
    <property type="protein sequence ID" value="GFT26042.1"/>
    <property type="molecule type" value="Genomic_DNA"/>
</dbReference>
<accession>A0A8X6TKX5</accession>
<feature type="region of interest" description="Disordered" evidence="1">
    <location>
        <begin position="380"/>
        <end position="419"/>
    </location>
</feature>
<dbReference type="Proteomes" id="UP000887013">
    <property type="component" value="Unassembled WGS sequence"/>
</dbReference>
<protein>
    <recommendedName>
        <fullName evidence="5">WG repeat-containing protein</fullName>
    </recommendedName>
</protein>
<sequence length="458" mass="52305">MAQSRYPTDLAGNQTYFKNQNGDEYYINTTETDELFAFRDGKYFYAKDKNKNELYPTVDNRQEALNHYAKDASGKEKYPKDKDGNELPLIQSYIGQNKWMYAKDEKGNAFYPKNAIGVEVKYGDYIMNADNSIKYPLDINGEPSYEVDVTTNDEMYFLTKDGKISWGVDAGGNQRYAKKENGDEYYPPNGEIAYLKIGLPQYAHRTDGEAIFPIDAEGNEYYLVNDTDGGSNVIHAAGVLLHRYAQTRFKEDIYPIQVTDQVSGSFKEIILHNKYAKTLSKHPKYPLDEYGNEYILEIPPQTAMDEKKYFPMGYPITNDNWVIVPLVDGKEYISDQISPKVQKSNVIGKLYRDGKGWQDFVTNVKSQRLSRANRQRYKTLPLSNSPRNPLNISLNHQPNLPVNNPGNKQAKPIPPNNPLNPPNISFKPKSNWTIIVAILLLLIVILGCVLQYFGKKLF</sequence>
<dbReference type="AlphaFoldDB" id="A0A8X6TKX5"/>
<comment type="caution">
    <text evidence="3">The sequence shown here is derived from an EMBL/GenBank/DDBJ whole genome shotgun (WGS) entry which is preliminary data.</text>
</comment>
<organism evidence="3 4">
    <name type="scientific">Nephila pilipes</name>
    <name type="common">Giant wood spider</name>
    <name type="synonym">Nephila maculata</name>
    <dbReference type="NCBI Taxonomy" id="299642"/>
    <lineage>
        <taxon>Eukaryota</taxon>
        <taxon>Metazoa</taxon>
        <taxon>Ecdysozoa</taxon>
        <taxon>Arthropoda</taxon>
        <taxon>Chelicerata</taxon>
        <taxon>Arachnida</taxon>
        <taxon>Araneae</taxon>
        <taxon>Araneomorphae</taxon>
        <taxon>Entelegynae</taxon>
        <taxon>Araneoidea</taxon>
        <taxon>Nephilidae</taxon>
        <taxon>Nephila</taxon>
    </lineage>
</organism>
<evidence type="ECO:0008006" key="5">
    <source>
        <dbReference type="Google" id="ProtNLM"/>
    </source>
</evidence>